<comment type="subcellular location">
    <subcellularLocation>
        <location evidence="1">Cell outer membrane</location>
    </subcellularLocation>
</comment>
<dbReference type="Pfam" id="PF14905">
    <property type="entry name" value="OMP_b-brl_3"/>
    <property type="match status" value="1"/>
</dbReference>
<evidence type="ECO:0000256" key="3">
    <source>
        <dbReference type="ARBA" id="ARBA00023237"/>
    </source>
</evidence>
<keyword evidence="6" id="KW-1185">Reference proteome</keyword>
<evidence type="ECO:0000313" key="6">
    <source>
        <dbReference type="Proteomes" id="UP000184420"/>
    </source>
</evidence>
<dbReference type="Proteomes" id="UP000184420">
    <property type="component" value="Unassembled WGS sequence"/>
</dbReference>
<dbReference type="Gene3D" id="2.170.130.10">
    <property type="entry name" value="TonB-dependent receptor, plug domain"/>
    <property type="match status" value="1"/>
</dbReference>
<evidence type="ECO:0000313" key="5">
    <source>
        <dbReference type="EMBL" id="SHM62375.1"/>
    </source>
</evidence>
<dbReference type="InterPro" id="IPR008969">
    <property type="entry name" value="CarboxyPept-like_regulatory"/>
</dbReference>
<evidence type="ECO:0000256" key="1">
    <source>
        <dbReference type="ARBA" id="ARBA00004442"/>
    </source>
</evidence>
<dbReference type="Gene3D" id="2.40.170.20">
    <property type="entry name" value="TonB-dependent receptor, beta-barrel domain"/>
    <property type="match status" value="1"/>
</dbReference>
<dbReference type="InterPro" id="IPR037066">
    <property type="entry name" value="Plug_dom_sf"/>
</dbReference>
<dbReference type="SUPFAM" id="SSF56935">
    <property type="entry name" value="Porins"/>
    <property type="match status" value="1"/>
</dbReference>
<keyword evidence="2" id="KW-0472">Membrane</keyword>
<dbReference type="SUPFAM" id="SSF49464">
    <property type="entry name" value="Carboxypeptidase regulatory domain-like"/>
    <property type="match status" value="1"/>
</dbReference>
<keyword evidence="5" id="KW-0675">Receptor</keyword>
<dbReference type="InterPro" id="IPR036942">
    <property type="entry name" value="Beta-barrel_TonB_sf"/>
</dbReference>
<name>A0A1M7KAY6_9BACT</name>
<dbReference type="STRING" id="1419482.SAMN05444266_109230"/>
<accession>A0A1M7KAY6</accession>
<dbReference type="EMBL" id="FRBL01000009">
    <property type="protein sequence ID" value="SHM62375.1"/>
    <property type="molecule type" value="Genomic_DNA"/>
</dbReference>
<feature type="domain" description="Outer membrane protein beta-barrel" evidence="4">
    <location>
        <begin position="373"/>
        <end position="764"/>
    </location>
</feature>
<dbReference type="GO" id="GO:0009279">
    <property type="term" value="C:cell outer membrane"/>
    <property type="evidence" value="ECO:0007669"/>
    <property type="project" value="UniProtKB-SubCell"/>
</dbReference>
<gene>
    <name evidence="5" type="ORF">SAMN05444266_109230</name>
</gene>
<organism evidence="5 6">
    <name type="scientific">Chitinophaga jiangningensis</name>
    <dbReference type="NCBI Taxonomy" id="1419482"/>
    <lineage>
        <taxon>Bacteria</taxon>
        <taxon>Pseudomonadati</taxon>
        <taxon>Bacteroidota</taxon>
        <taxon>Chitinophagia</taxon>
        <taxon>Chitinophagales</taxon>
        <taxon>Chitinophagaceae</taxon>
        <taxon>Chitinophaga</taxon>
    </lineage>
</organism>
<dbReference type="OrthoDB" id="905812at2"/>
<proteinExistence type="predicted"/>
<dbReference type="PANTHER" id="PTHR40980:SF4">
    <property type="entry name" value="TONB-DEPENDENT RECEPTOR-LIKE BETA-BARREL DOMAIN-CONTAINING PROTEIN"/>
    <property type="match status" value="1"/>
</dbReference>
<dbReference type="InterPro" id="IPR041700">
    <property type="entry name" value="OMP_b-brl_3"/>
</dbReference>
<keyword evidence="3" id="KW-0998">Cell outer membrane</keyword>
<dbReference type="PANTHER" id="PTHR40980">
    <property type="entry name" value="PLUG DOMAIN-CONTAINING PROTEIN"/>
    <property type="match status" value="1"/>
</dbReference>
<sequence length="787" mass="89649">MSKQTALVTLVLVMYCCQPLWGQHRIAGKITDSTFHPIAFATVELLQDSIPVRIGFADSTGSYTLTDISPGKYQQVVKYLGDKIWANTMQICRDTVMDIRIFAVAGSNLSGVTITANRKLVEQVGDKLIFNVENSFLSKGFSAVEVLQRSPKLTVGADGEVIMGNRRVTLLINGRKSTLQGAALGSFLSGLNSEDIKRIEIQNAASAEQDANAGGGMVNLVLKKKLNGFRAIAKTSYLFRKEDYGTYNGNLNLNYGSEKLAVYSVLGYSRNRDLGKTNGTFAYQSGVTNTNTATFVQQDNSLDLRTGLVYYPDNRNEFGAEAYFNKNDFNFNEYGTQQLTVKNTAPVNSNIHSVSGFENKPWYVTLNYGYKPDTLGSSLQFIGDIGRDNSVPFNNVQTSYPGDASRNGHYIYHTTALSDYYTLQLDWTRKMSNGMDLQAGIKYGNVRRSNVLIPQFLKDNEWVIDQNQHQDFDNQESILAGYAMASRQWKHHFIKAGLRGERTAVNGFNRINHQEVSQHYARLFPNIYYKYNWTDNKSFSVNYKRSITRPSFADLNPYTVKQNDYLYQVGNPYLQPFLTDIGELSLDLPAQSLTIFGRKTVNTIQGAYYTDNNLVNYFQPQNFGRFYETGIDHNYSGNVTKWFYASISTGIFYNDFEAIDGVNTAGLSFYNNIYFHFNLSNSWSVDLFNNYQHRYRNKNLLGEPKYKTDVVLRKTIPRAGLILMMRGNDIFNTRIDENLSYYRDFTSYFYMKRLTRSILFSVQYTFDNKRKVSNQRVSTDNESRQRL</sequence>
<evidence type="ECO:0000256" key="2">
    <source>
        <dbReference type="ARBA" id="ARBA00023136"/>
    </source>
</evidence>
<protein>
    <submittedName>
        <fullName evidence="5">Outer membrane receptor proteins, mostly Fe transport</fullName>
    </submittedName>
</protein>
<dbReference type="AlphaFoldDB" id="A0A1M7KAY6"/>
<dbReference type="RefSeq" id="WP_073085731.1">
    <property type="nucleotide sequence ID" value="NZ_FRBL01000009.1"/>
</dbReference>
<evidence type="ECO:0000259" key="4">
    <source>
        <dbReference type="Pfam" id="PF14905"/>
    </source>
</evidence>
<reference evidence="5 6" key="1">
    <citation type="submission" date="2016-11" db="EMBL/GenBank/DDBJ databases">
        <authorList>
            <person name="Jaros S."/>
            <person name="Januszkiewicz K."/>
            <person name="Wedrychowicz H."/>
        </authorList>
    </citation>
    <scope>NUCLEOTIDE SEQUENCE [LARGE SCALE GENOMIC DNA]</scope>
    <source>
        <strain evidence="5 6">DSM 27406</strain>
    </source>
</reference>